<dbReference type="GO" id="GO:0070628">
    <property type="term" value="F:proteasome binding"/>
    <property type="evidence" value="ECO:0007669"/>
    <property type="project" value="TreeGrafter"/>
</dbReference>
<evidence type="ECO:0000256" key="6">
    <source>
        <dbReference type="ARBA" id="ARBA00022807"/>
    </source>
</evidence>
<dbReference type="InterPro" id="IPR018200">
    <property type="entry name" value="USP_CS"/>
</dbReference>
<evidence type="ECO:0000256" key="2">
    <source>
        <dbReference type="ARBA" id="ARBA00012759"/>
    </source>
</evidence>
<keyword evidence="5 8" id="KW-0378">Hydrolase</keyword>
<dbReference type="GO" id="GO:0061136">
    <property type="term" value="P:regulation of proteasomal protein catabolic process"/>
    <property type="evidence" value="ECO:0007669"/>
    <property type="project" value="TreeGrafter"/>
</dbReference>
<name>A0A9P7YZU1_9HELO</name>
<dbReference type="Pfam" id="PF00443">
    <property type="entry name" value="UCH"/>
    <property type="match status" value="2"/>
</dbReference>
<dbReference type="GO" id="GO:0004843">
    <property type="term" value="F:cysteine-type deubiquitinase activity"/>
    <property type="evidence" value="ECO:0007669"/>
    <property type="project" value="UniProtKB-EC"/>
</dbReference>
<comment type="catalytic activity">
    <reaction evidence="1">
        <text>Thiol-dependent hydrolysis of ester, thioester, amide, peptide and isopeptide bonds formed by the C-terminal Gly of ubiquitin (a 76-residue protein attached to proteins as an intracellular targeting signal).</text>
        <dbReference type="EC" id="3.4.19.12"/>
    </reaction>
</comment>
<evidence type="ECO:0000256" key="4">
    <source>
        <dbReference type="ARBA" id="ARBA00022786"/>
    </source>
</evidence>
<evidence type="ECO:0000256" key="1">
    <source>
        <dbReference type="ARBA" id="ARBA00000707"/>
    </source>
</evidence>
<organism evidence="8 9">
    <name type="scientific">Calycina marina</name>
    <dbReference type="NCBI Taxonomy" id="1763456"/>
    <lineage>
        <taxon>Eukaryota</taxon>
        <taxon>Fungi</taxon>
        <taxon>Dikarya</taxon>
        <taxon>Ascomycota</taxon>
        <taxon>Pezizomycotina</taxon>
        <taxon>Leotiomycetes</taxon>
        <taxon>Helotiales</taxon>
        <taxon>Pezizellaceae</taxon>
        <taxon>Calycina</taxon>
    </lineage>
</organism>
<evidence type="ECO:0000313" key="9">
    <source>
        <dbReference type="Proteomes" id="UP000887226"/>
    </source>
</evidence>
<evidence type="ECO:0000313" key="8">
    <source>
        <dbReference type="EMBL" id="KAG9243004.1"/>
    </source>
</evidence>
<proteinExistence type="predicted"/>
<dbReference type="InterPro" id="IPR001394">
    <property type="entry name" value="Peptidase_C19_UCH"/>
</dbReference>
<evidence type="ECO:0000259" key="7">
    <source>
        <dbReference type="PROSITE" id="PS50235"/>
    </source>
</evidence>
<dbReference type="SUPFAM" id="SSF54001">
    <property type="entry name" value="Cysteine proteinases"/>
    <property type="match status" value="1"/>
</dbReference>
<feature type="domain" description="USP" evidence="7">
    <location>
        <begin position="634"/>
        <end position="1214"/>
    </location>
</feature>
<dbReference type="InterPro" id="IPR025305">
    <property type="entry name" value="UCH_repeat_domain"/>
</dbReference>
<protein>
    <recommendedName>
        <fullName evidence="2">ubiquitinyl hydrolase 1</fullName>
        <ecNumber evidence="2">3.4.19.12</ecNumber>
    </recommendedName>
</protein>
<dbReference type="GO" id="GO:0016579">
    <property type="term" value="P:protein deubiquitination"/>
    <property type="evidence" value="ECO:0007669"/>
    <property type="project" value="InterPro"/>
</dbReference>
<dbReference type="PROSITE" id="PS50235">
    <property type="entry name" value="USP_3"/>
    <property type="match status" value="1"/>
</dbReference>
<dbReference type="Proteomes" id="UP000887226">
    <property type="component" value="Unassembled WGS sequence"/>
</dbReference>
<dbReference type="InterPro" id="IPR028889">
    <property type="entry name" value="USP"/>
</dbReference>
<dbReference type="EC" id="3.4.19.12" evidence="2"/>
<reference evidence="8" key="1">
    <citation type="journal article" date="2021" name="IMA Fungus">
        <title>Genomic characterization of three marine fungi, including Emericellopsis atlantica sp. nov. with signatures of a generalist lifestyle and marine biomass degradation.</title>
        <authorList>
            <person name="Hagestad O.C."/>
            <person name="Hou L."/>
            <person name="Andersen J.H."/>
            <person name="Hansen E.H."/>
            <person name="Altermark B."/>
            <person name="Li C."/>
            <person name="Kuhnert E."/>
            <person name="Cox R.J."/>
            <person name="Crous P.W."/>
            <person name="Spatafora J.W."/>
            <person name="Lail K."/>
            <person name="Amirebrahimi M."/>
            <person name="Lipzen A."/>
            <person name="Pangilinan J."/>
            <person name="Andreopoulos W."/>
            <person name="Hayes R.D."/>
            <person name="Ng V."/>
            <person name="Grigoriev I.V."/>
            <person name="Jackson S.A."/>
            <person name="Sutton T.D.S."/>
            <person name="Dobson A.D.W."/>
            <person name="Rama T."/>
        </authorList>
    </citation>
    <scope>NUCLEOTIDE SEQUENCE</scope>
    <source>
        <strain evidence="8">TRa3180A</strain>
    </source>
</reference>
<accession>A0A9P7YZU1</accession>
<sequence length="1280" mass="144965">MQINSRSLGPGKTSPRLIADLLEHNPARKSGFNLLIDRAPRFKDGVPEQARRNDRDCRHKLVLKDNQTVAPTSLPTLRLPDETTKYVVAAYCQLCKWHFHITADYWAMEDGQRSCYLGDKENWMHHLRYTPEAELQQDLLEAREYHFACSASRCPVIVKILMYPPRLSPALLQPITNTTILKARGEETIRDDPVRFAGFFPLTPINALTNLRTFLVDAKDTPSGADRRRIAKRNKKFCLAFNDDCNELFDFLGFNTTEAVKEEVKEDVVSGTSDAYDYFWQLPIVNEHNKGFIDDVVCELAQLLSEYPEIERNRAHVSIYYAPTPAFKSIACSLGYFGYVTRCRAKSVDESEHPHYANLGALDNFPDDSISWAYDRQVLCDPENAPYYLDCLFGIANGRESSDLQVKVSLEKSTGKLPLLEIEEAYNFFCLAIDRKLSDDHIIGVYTSYIQSAPLHKDQAREYLRVIGKARDSKKIESIAMNMAMTYEEALELLAGVNADTASDMVQAVAAAIMFDAANDTKKRVPYALLLVGKKKGADGDLQSQAELLEAAFDMTARSDTFDNDLESAYQSLDFKNRLGPDMLVWQYYKHGNNEGNLNAVYTIAMARRSKQLLALVDPELVPNGALSLTTSPIGLDNIGNTCYLNSILQFYYTIKPIRDVVAGIDTYRMDLDSPTIDKDIKKKKVGGRNISRSEIKNAQKFVYGLRTLFEQLKTSPTQSVRPTTELANLTLLSDQKVAQYRRDSVTSPGGRLAFEEISENVPIYGPDDIDTTPVFSGPEPQHLISPVLTPEFENDMEMVDRPTDKKSALPDDSSDSTLVDADTTVLNSDTNPLEDKKNIVEQVNTSAPHNIEQNIVMENIESSIDHTKTLPAPEKPPPVPPRKKQADENLWAFGAQQDVTEVVGNVVFRLQCAIKPESFEEGTGEQRDRIRDTFYGANATYLQKAEALEKKVESWGNLIIYPSPAGPCDIYEALDVTFDMQTVEFKKGETEQYSSITQLPPVLQMHIQRTAYDVVKKQPWKNMNAVHFPEVLYMDRYMDTDDETLLQRRSDAWKWKAELQTLQKRQATLKADKLTVEEALVATKKFVSSLQELESDGVEDLDISPSLPDALDERIAKIRVETAYIESEITTIKSRLRDQFADMRQYEYRLQTVFIHRGQSGSGHYWIYIYDLEHSVWREYNDERVSEVHDTRQVFGKDGIADGTPYYLAYVRSTDCKNLVNAVVRDVTNIPDDSNSEDLFQASHIENVGEEQVLPQLESSTDPIRIDENMVLDAHGNPW</sequence>
<dbReference type="GO" id="GO:0043161">
    <property type="term" value="P:proteasome-mediated ubiquitin-dependent protein catabolic process"/>
    <property type="evidence" value="ECO:0007669"/>
    <property type="project" value="InterPro"/>
</dbReference>
<dbReference type="PANTHER" id="PTHR43982">
    <property type="entry name" value="UBIQUITIN CARBOXYL-TERMINAL HYDROLASE"/>
    <property type="match status" value="1"/>
</dbReference>
<keyword evidence="6" id="KW-0788">Thiol protease</keyword>
<dbReference type="PROSITE" id="PS00972">
    <property type="entry name" value="USP_1"/>
    <property type="match status" value="1"/>
</dbReference>
<keyword evidence="3" id="KW-0645">Protease</keyword>
<gene>
    <name evidence="8" type="ORF">BJ878DRAFT_543708</name>
</gene>
<dbReference type="AlphaFoldDB" id="A0A9P7YZU1"/>
<dbReference type="InterPro" id="IPR038765">
    <property type="entry name" value="Papain-like_cys_pep_sf"/>
</dbReference>
<dbReference type="PANTHER" id="PTHR43982:SF6">
    <property type="entry name" value="UBIQUITIN CARBOXYL-TERMINAL HYDROLASE 2-RELATED"/>
    <property type="match status" value="1"/>
</dbReference>
<keyword evidence="4" id="KW-0833">Ubl conjugation pathway</keyword>
<keyword evidence="9" id="KW-1185">Reference proteome</keyword>
<comment type="caution">
    <text evidence="8">The sequence shown here is derived from an EMBL/GenBank/DDBJ whole genome shotgun (WGS) entry which is preliminary data.</text>
</comment>
<dbReference type="Pfam" id="PF13446">
    <property type="entry name" value="RPT"/>
    <property type="match status" value="1"/>
</dbReference>
<dbReference type="InterPro" id="IPR044635">
    <property type="entry name" value="UBP14-like"/>
</dbReference>
<dbReference type="Gene3D" id="3.90.70.10">
    <property type="entry name" value="Cysteine proteinases"/>
    <property type="match status" value="2"/>
</dbReference>
<dbReference type="OrthoDB" id="2420415at2759"/>
<evidence type="ECO:0000256" key="3">
    <source>
        <dbReference type="ARBA" id="ARBA00022670"/>
    </source>
</evidence>
<dbReference type="EMBL" id="MU254014">
    <property type="protein sequence ID" value="KAG9243004.1"/>
    <property type="molecule type" value="Genomic_DNA"/>
</dbReference>
<evidence type="ECO:0000256" key="5">
    <source>
        <dbReference type="ARBA" id="ARBA00022801"/>
    </source>
</evidence>